<feature type="region of interest" description="Disordered" evidence="1">
    <location>
        <begin position="207"/>
        <end position="233"/>
    </location>
</feature>
<evidence type="ECO:0000313" key="2">
    <source>
        <dbReference type="EMBL" id="ERF75495.1"/>
    </source>
</evidence>
<gene>
    <name evidence="2" type="ORF">EPUS_08309</name>
</gene>
<sequence length="233" mass="26196">MLSSMFYTSHHLPLDNYFPLLNDLTFFCNREDSNTIPGTTNKIRSASRSDGVSINTSSTGIGQHPPRHQIKKRRSRSRSISSNNIHRKTCHRAPGLPTPETNTCINDALFNRLPRGESANGLHLVMKNEVSYCFGPVGNATDERRDDVVEIVEIRRGNMSRLVIGQVRMYPKRRVEGRGIGEIERGAGVGKGDQGVEDRDLTELDEMVKGRGEEEAKMTEEEEEEKDLVRVVC</sequence>
<reference evidence="3" key="1">
    <citation type="journal article" date="2014" name="BMC Genomics">
        <title>Genome characteristics reveal the impact of lichenization on lichen-forming fungus Endocarpon pusillum Hedwig (Verrucariales, Ascomycota).</title>
        <authorList>
            <person name="Wang Y.-Y."/>
            <person name="Liu B."/>
            <person name="Zhang X.-Y."/>
            <person name="Zhou Q.-M."/>
            <person name="Zhang T."/>
            <person name="Li H."/>
            <person name="Yu Y.-F."/>
            <person name="Zhang X.-L."/>
            <person name="Hao X.-Y."/>
            <person name="Wang M."/>
            <person name="Wang L."/>
            <person name="Wei J.-C."/>
        </authorList>
    </citation>
    <scope>NUCLEOTIDE SEQUENCE [LARGE SCALE GENOMIC DNA]</scope>
    <source>
        <strain evidence="3">Z07020 / HMAS-L-300199</strain>
    </source>
</reference>
<dbReference type="Proteomes" id="UP000019373">
    <property type="component" value="Unassembled WGS sequence"/>
</dbReference>
<keyword evidence="3" id="KW-1185">Reference proteome</keyword>
<protein>
    <submittedName>
        <fullName evidence="2">Uncharacterized protein</fullName>
    </submittedName>
</protein>
<feature type="compositionally biased region" description="Basic residues" evidence="1">
    <location>
        <begin position="65"/>
        <end position="77"/>
    </location>
</feature>
<feature type="compositionally biased region" description="Polar residues" evidence="1">
    <location>
        <begin position="37"/>
        <end position="61"/>
    </location>
</feature>
<feature type="region of interest" description="Disordered" evidence="1">
    <location>
        <begin position="37"/>
        <end position="98"/>
    </location>
</feature>
<dbReference type="GeneID" id="19243159"/>
<dbReference type="RefSeq" id="XP_007787157.1">
    <property type="nucleotide sequence ID" value="XM_007788967.1"/>
</dbReference>
<dbReference type="HOGENOM" id="CLU_1189912_0_0_1"/>
<dbReference type="EMBL" id="KE720811">
    <property type="protein sequence ID" value="ERF75495.1"/>
    <property type="molecule type" value="Genomic_DNA"/>
</dbReference>
<evidence type="ECO:0000256" key="1">
    <source>
        <dbReference type="SAM" id="MobiDB-lite"/>
    </source>
</evidence>
<dbReference type="AlphaFoldDB" id="U1HXE3"/>
<proteinExistence type="predicted"/>
<organism evidence="2 3">
    <name type="scientific">Endocarpon pusillum (strain Z07020 / HMAS-L-300199)</name>
    <name type="common">Lichen-forming fungus</name>
    <dbReference type="NCBI Taxonomy" id="1263415"/>
    <lineage>
        <taxon>Eukaryota</taxon>
        <taxon>Fungi</taxon>
        <taxon>Dikarya</taxon>
        <taxon>Ascomycota</taxon>
        <taxon>Pezizomycotina</taxon>
        <taxon>Eurotiomycetes</taxon>
        <taxon>Chaetothyriomycetidae</taxon>
        <taxon>Verrucariales</taxon>
        <taxon>Verrucariaceae</taxon>
        <taxon>Endocarpon</taxon>
    </lineage>
</organism>
<name>U1HXE3_ENDPU</name>
<accession>U1HXE3</accession>
<evidence type="ECO:0000313" key="3">
    <source>
        <dbReference type="Proteomes" id="UP000019373"/>
    </source>
</evidence>
<feature type="compositionally biased region" description="Basic and acidic residues" evidence="1">
    <location>
        <begin position="207"/>
        <end position="219"/>
    </location>
</feature>